<comment type="caution">
    <text evidence="13">The sequence shown here is derived from an EMBL/GenBank/DDBJ whole genome shotgun (WGS) entry which is preliminary data.</text>
</comment>
<comment type="pathway">
    <text evidence="2 11">Cofactor biosynthesis; NAD(+) biosynthesis; deamido-NAD(+) from nicotinate D-ribonucleotide: step 1/1.</text>
</comment>
<evidence type="ECO:0000256" key="5">
    <source>
        <dbReference type="ARBA" id="ARBA00022679"/>
    </source>
</evidence>
<dbReference type="SUPFAM" id="SSF52374">
    <property type="entry name" value="Nucleotidylyl transferase"/>
    <property type="match status" value="1"/>
</dbReference>
<evidence type="ECO:0000256" key="6">
    <source>
        <dbReference type="ARBA" id="ARBA00022695"/>
    </source>
</evidence>
<evidence type="ECO:0000256" key="1">
    <source>
        <dbReference type="ARBA" id="ARBA00002324"/>
    </source>
</evidence>
<dbReference type="HAMAP" id="MF_00244">
    <property type="entry name" value="NaMN_adenylyltr"/>
    <property type="match status" value="1"/>
</dbReference>
<keyword evidence="6 11" id="KW-0548">Nucleotidyltransferase</keyword>
<dbReference type="InterPro" id="IPR004821">
    <property type="entry name" value="Cyt_trans-like"/>
</dbReference>
<dbReference type="Pfam" id="PF01467">
    <property type="entry name" value="CTP_transf_like"/>
    <property type="match status" value="1"/>
</dbReference>
<dbReference type="InterPro" id="IPR005248">
    <property type="entry name" value="NadD/NMNAT"/>
</dbReference>
<evidence type="ECO:0000313" key="14">
    <source>
        <dbReference type="Proteomes" id="UP000823641"/>
    </source>
</evidence>
<evidence type="ECO:0000313" key="13">
    <source>
        <dbReference type="EMBL" id="MBO8460037.1"/>
    </source>
</evidence>
<keyword evidence="5 11" id="KW-0808">Transferase</keyword>
<evidence type="ECO:0000256" key="11">
    <source>
        <dbReference type="HAMAP-Rule" id="MF_00244"/>
    </source>
</evidence>
<evidence type="ECO:0000256" key="3">
    <source>
        <dbReference type="ARBA" id="ARBA00009014"/>
    </source>
</evidence>
<gene>
    <name evidence="11" type="primary">nadD</name>
    <name evidence="13" type="ORF">IAA73_06885</name>
</gene>
<dbReference type="EMBL" id="JADIMG010000068">
    <property type="protein sequence ID" value="MBO8460037.1"/>
    <property type="molecule type" value="Genomic_DNA"/>
</dbReference>
<reference evidence="13" key="2">
    <citation type="journal article" date="2021" name="PeerJ">
        <title>Extensive microbial diversity within the chicken gut microbiome revealed by metagenomics and culture.</title>
        <authorList>
            <person name="Gilroy R."/>
            <person name="Ravi A."/>
            <person name="Getino M."/>
            <person name="Pursley I."/>
            <person name="Horton D.L."/>
            <person name="Alikhan N.F."/>
            <person name="Baker D."/>
            <person name="Gharbi K."/>
            <person name="Hall N."/>
            <person name="Watson M."/>
            <person name="Adriaenssens E.M."/>
            <person name="Foster-Nyarko E."/>
            <person name="Jarju S."/>
            <person name="Secka A."/>
            <person name="Antonio M."/>
            <person name="Oren A."/>
            <person name="Chaudhuri R.R."/>
            <person name="La Ragione R."/>
            <person name="Hildebrand F."/>
            <person name="Pallen M.J."/>
        </authorList>
    </citation>
    <scope>NUCLEOTIDE SEQUENCE</scope>
    <source>
        <strain evidence="13">G3-3990</strain>
    </source>
</reference>
<name>A0A9D9N4H7_9BACT</name>
<evidence type="ECO:0000256" key="7">
    <source>
        <dbReference type="ARBA" id="ARBA00022741"/>
    </source>
</evidence>
<dbReference type="EC" id="2.7.7.18" evidence="11"/>
<dbReference type="GO" id="GO:0009435">
    <property type="term" value="P:NAD+ biosynthetic process"/>
    <property type="evidence" value="ECO:0007669"/>
    <property type="project" value="UniProtKB-UniRule"/>
</dbReference>
<accession>A0A9D9N4H7</accession>
<evidence type="ECO:0000256" key="2">
    <source>
        <dbReference type="ARBA" id="ARBA00005019"/>
    </source>
</evidence>
<dbReference type="Gene3D" id="3.40.50.620">
    <property type="entry name" value="HUPs"/>
    <property type="match status" value="1"/>
</dbReference>
<evidence type="ECO:0000256" key="4">
    <source>
        <dbReference type="ARBA" id="ARBA00022642"/>
    </source>
</evidence>
<dbReference type="GO" id="GO:0005524">
    <property type="term" value="F:ATP binding"/>
    <property type="evidence" value="ECO:0007669"/>
    <property type="project" value="UniProtKB-KW"/>
</dbReference>
<dbReference type="GO" id="GO:0004515">
    <property type="term" value="F:nicotinate-nucleotide adenylyltransferase activity"/>
    <property type="evidence" value="ECO:0007669"/>
    <property type="project" value="UniProtKB-UniRule"/>
</dbReference>
<dbReference type="InterPro" id="IPR014729">
    <property type="entry name" value="Rossmann-like_a/b/a_fold"/>
</dbReference>
<comment type="similarity">
    <text evidence="3 11">Belongs to the NadD family.</text>
</comment>
<keyword evidence="4 11" id="KW-0662">Pyridine nucleotide biosynthesis</keyword>
<evidence type="ECO:0000256" key="9">
    <source>
        <dbReference type="ARBA" id="ARBA00023027"/>
    </source>
</evidence>
<keyword evidence="8 11" id="KW-0067">ATP-binding</keyword>
<feature type="domain" description="Cytidyltransferase-like" evidence="12">
    <location>
        <begin position="5"/>
        <end position="161"/>
    </location>
</feature>
<proteinExistence type="inferred from homology"/>
<evidence type="ECO:0000256" key="10">
    <source>
        <dbReference type="ARBA" id="ARBA00048721"/>
    </source>
</evidence>
<dbReference type="CDD" id="cd02165">
    <property type="entry name" value="NMNAT"/>
    <property type="match status" value="1"/>
</dbReference>
<dbReference type="AlphaFoldDB" id="A0A9D9N4H7"/>
<comment type="catalytic activity">
    <reaction evidence="10 11">
        <text>nicotinate beta-D-ribonucleotide + ATP + H(+) = deamido-NAD(+) + diphosphate</text>
        <dbReference type="Rhea" id="RHEA:22860"/>
        <dbReference type="ChEBI" id="CHEBI:15378"/>
        <dbReference type="ChEBI" id="CHEBI:30616"/>
        <dbReference type="ChEBI" id="CHEBI:33019"/>
        <dbReference type="ChEBI" id="CHEBI:57502"/>
        <dbReference type="ChEBI" id="CHEBI:58437"/>
        <dbReference type="EC" id="2.7.7.18"/>
    </reaction>
</comment>
<evidence type="ECO:0000256" key="8">
    <source>
        <dbReference type="ARBA" id="ARBA00022840"/>
    </source>
</evidence>
<organism evidence="13 14">
    <name type="scientific">Candidatus Gallipaludibacter merdavium</name>
    <dbReference type="NCBI Taxonomy" id="2840839"/>
    <lineage>
        <taxon>Bacteria</taxon>
        <taxon>Pseudomonadati</taxon>
        <taxon>Bacteroidota</taxon>
        <taxon>Bacteroidia</taxon>
        <taxon>Bacteroidales</taxon>
        <taxon>Candidatus Gallipaludibacter</taxon>
    </lineage>
</organism>
<protein>
    <recommendedName>
        <fullName evidence="11">Probable nicotinate-nucleotide adenylyltransferase</fullName>
        <ecNumber evidence="11">2.7.7.18</ecNumber>
    </recommendedName>
    <alternativeName>
        <fullName evidence="11">Deamido-NAD(+) diphosphorylase</fullName>
    </alternativeName>
    <alternativeName>
        <fullName evidence="11">Deamido-NAD(+) pyrophosphorylase</fullName>
    </alternativeName>
    <alternativeName>
        <fullName evidence="11">Nicotinate mononucleotide adenylyltransferase</fullName>
        <shortName evidence="11">NaMN adenylyltransferase</shortName>
    </alternativeName>
</protein>
<evidence type="ECO:0000259" key="12">
    <source>
        <dbReference type="Pfam" id="PF01467"/>
    </source>
</evidence>
<comment type="function">
    <text evidence="1 11">Catalyzes the reversible adenylation of nicotinate mononucleotide (NaMN) to nicotinic acid adenine dinucleotide (NaAD).</text>
</comment>
<dbReference type="PANTHER" id="PTHR39321:SF3">
    <property type="entry name" value="PHOSPHOPANTETHEINE ADENYLYLTRANSFERASE"/>
    <property type="match status" value="1"/>
</dbReference>
<sequence>MNIGLFSGSFNPIHKGHIALAEYIRNHANIDEVWFVVTPRNPLKEDHQLIDERHRLNMVQLAIKGRDGLKVSDVEMNMPKPSYTVNTFKKLSACYPEHRFYLIIGTDNMLSFHLWKDYQYILEHYPILVYPRGKSDVPVTYPSMQLIHAPLYPISSTQIREMIKHHEDISEWVTPEVMDYIQQMQLYTD</sequence>
<dbReference type="Proteomes" id="UP000823641">
    <property type="component" value="Unassembled WGS sequence"/>
</dbReference>
<dbReference type="NCBIfam" id="TIGR00125">
    <property type="entry name" value="cyt_tran_rel"/>
    <property type="match status" value="1"/>
</dbReference>
<keyword evidence="9 11" id="KW-0520">NAD</keyword>
<reference evidence="13" key="1">
    <citation type="submission" date="2020-10" db="EMBL/GenBank/DDBJ databases">
        <authorList>
            <person name="Gilroy R."/>
        </authorList>
    </citation>
    <scope>NUCLEOTIDE SEQUENCE</scope>
    <source>
        <strain evidence="13">G3-3990</strain>
    </source>
</reference>
<dbReference type="NCBIfam" id="TIGR00482">
    <property type="entry name" value="nicotinate (nicotinamide) nucleotide adenylyltransferase"/>
    <property type="match status" value="1"/>
</dbReference>
<keyword evidence="7 11" id="KW-0547">Nucleotide-binding</keyword>
<dbReference type="PANTHER" id="PTHR39321">
    <property type="entry name" value="NICOTINATE-NUCLEOTIDE ADENYLYLTRANSFERASE-RELATED"/>
    <property type="match status" value="1"/>
</dbReference>